<keyword evidence="1" id="KW-0732">Signal</keyword>
<proteinExistence type="predicted"/>
<dbReference type="STRING" id="1602171.ST44_05245"/>
<evidence type="ECO:0000259" key="3">
    <source>
        <dbReference type="Pfam" id="PF26120"/>
    </source>
</evidence>
<feature type="domain" description="SusF first starch specific CBM" evidence="3">
    <location>
        <begin position="278"/>
        <end position="378"/>
    </location>
</feature>
<dbReference type="Pfam" id="PF17142">
    <property type="entry name" value="SusF_N"/>
    <property type="match status" value="1"/>
</dbReference>
<evidence type="ECO:0000313" key="5">
    <source>
        <dbReference type="Proteomes" id="UP000032046"/>
    </source>
</evidence>
<evidence type="ECO:0000313" key="4">
    <source>
        <dbReference type="EMBL" id="KIP62861.1"/>
    </source>
</evidence>
<evidence type="ECO:0000259" key="2">
    <source>
        <dbReference type="Pfam" id="PF17142"/>
    </source>
</evidence>
<organism evidence="4 5">
    <name type="scientific">Prevotella pectinovora</name>
    <dbReference type="NCBI Taxonomy" id="1602169"/>
    <lineage>
        <taxon>Bacteria</taxon>
        <taxon>Pseudomonadati</taxon>
        <taxon>Bacteroidota</taxon>
        <taxon>Bacteroidia</taxon>
        <taxon>Bacteroidales</taxon>
        <taxon>Prevotellaceae</taxon>
        <taxon>Prevotella</taxon>
    </lineage>
</organism>
<protein>
    <recommendedName>
        <fullName evidence="6">DUF5115 domain-containing protein</fullName>
    </recommendedName>
</protein>
<sequence>MKKTLLYSLAALVGLSFASCNGDYDDWTNPQGFGQENAITIPGFTATAAGDVNLANPGENVKVFNLSEAALPEGTELNKTRMIITPTDEAATYDLPQILEANNDGTVDSTALQTAVVKAYGKRPAFRPFKVHVYSDVMANGQALLVDAGEININVAPKAPFISKAYYLIGDFNDWTTDVNKLAGYKFSRSDKDVYEDPFFTFTVTTTKNDTYWKIIPQENLDANNIWQQGVVGTVKDGSTDAEGTLVTDNPQAGKIAEAGTYVITLNMIDYSYSVVRADSYYMVGGVYGWNAESASKVAFYNESGSKASITTQWTGDANLKIWNRAGIGNWDVAWGSVTDGDKSMEGALINSGANAFVCPEKGAYYTLTIDMAAKTYSWTKLDNQSPEAFNTVSLIGGFNEWKGDVDMEQTAPHNWYINHTFSSETELKFRSNHEWTISWGGKTTSLAGMIYTAEANGDNIVIPAGTYDIYFNDITHQFMFVKAN</sequence>
<gene>
    <name evidence="4" type="ORF">ST44_05245</name>
</gene>
<feature type="signal peptide" evidence="1">
    <location>
        <begin position="1"/>
        <end position="18"/>
    </location>
</feature>
<feature type="domain" description="Outer membrane protein SusF N-terminal" evidence="2">
    <location>
        <begin position="20"/>
        <end position="157"/>
    </location>
</feature>
<dbReference type="InterPro" id="IPR033408">
    <property type="entry name" value="SusF_N"/>
</dbReference>
<feature type="chain" id="PRO_5002212513" description="DUF5115 domain-containing protein" evidence="1">
    <location>
        <begin position="19"/>
        <end position="485"/>
    </location>
</feature>
<dbReference type="Proteomes" id="UP000032046">
    <property type="component" value="Unassembled WGS sequence"/>
</dbReference>
<dbReference type="InterPro" id="IPR058976">
    <property type="entry name" value="CBM_1st_SusF"/>
</dbReference>
<accession>A0A0D0IUP4</accession>
<dbReference type="EMBL" id="JXQK01000050">
    <property type="protein sequence ID" value="KIP62861.1"/>
    <property type="molecule type" value="Genomic_DNA"/>
</dbReference>
<keyword evidence="5" id="KW-1185">Reference proteome</keyword>
<feature type="domain" description="SusF first starch specific CBM" evidence="3">
    <location>
        <begin position="164"/>
        <end position="275"/>
    </location>
</feature>
<reference evidence="4 5" key="1">
    <citation type="submission" date="2015-01" db="EMBL/GenBank/DDBJ databases">
        <title>Comparative genomics of non-oral Prevotella species.</title>
        <authorList>
            <person name="Accetto T."/>
            <person name="Nograsek B."/>
            <person name="Avgustin G."/>
        </authorList>
    </citation>
    <scope>NUCLEOTIDE SEQUENCE [LARGE SCALE GENOMIC DNA]</scope>
    <source>
        <strain evidence="4 5">P5-119</strain>
    </source>
</reference>
<dbReference type="CDD" id="cd12964">
    <property type="entry name" value="CBM-Fa"/>
    <property type="match status" value="1"/>
</dbReference>
<evidence type="ECO:0000256" key="1">
    <source>
        <dbReference type="SAM" id="SignalP"/>
    </source>
</evidence>
<dbReference type="Pfam" id="PF26120">
    <property type="entry name" value="CBM_1st_SusF"/>
    <property type="match status" value="2"/>
</dbReference>
<evidence type="ECO:0008006" key="6">
    <source>
        <dbReference type="Google" id="ProtNLM"/>
    </source>
</evidence>
<comment type="caution">
    <text evidence="4">The sequence shown here is derived from an EMBL/GenBank/DDBJ whole genome shotgun (WGS) entry which is preliminary data.</text>
</comment>
<dbReference type="RefSeq" id="WP_042518706.1">
    <property type="nucleotide sequence ID" value="NZ_JXQK01000050.1"/>
</dbReference>
<name>A0A0D0IUP4_9BACT</name>
<dbReference type="AlphaFoldDB" id="A0A0D0IUP4"/>
<dbReference type="PROSITE" id="PS51257">
    <property type="entry name" value="PROKAR_LIPOPROTEIN"/>
    <property type="match status" value="1"/>
</dbReference>
<dbReference type="Gene3D" id="2.60.40.3620">
    <property type="match status" value="3"/>
</dbReference>